<dbReference type="EMBL" id="BORR01000022">
    <property type="protein sequence ID" value="GIO39488.1"/>
    <property type="molecule type" value="Genomic_DNA"/>
</dbReference>
<organism evidence="1 2">
    <name type="scientific">Paenibacillus antibioticophila</name>
    <dbReference type="NCBI Taxonomy" id="1274374"/>
    <lineage>
        <taxon>Bacteria</taxon>
        <taxon>Bacillati</taxon>
        <taxon>Bacillota</taxon>
        <taxon>Bacilli</taxon>
        <taxon>Bacillales</taxon>
        <taxon>Paenibacillaceae</taxon>
        <taxon>Paenibacillus</taxon>
    </lineage>
</organism>
<gene>
    <name evidence="1" type="ORF">J41TS12_43490</name>
</gene>
<dbReference type="AlphaFoldDB" id="A0A919XXI9"/>
<comment type="caution">
    <text evidence="1">The sequence shown here is derived from an EMBL/GenBank/DDBJ whole genome shotgun (WGS) entry which is preliminary data.</text>
</comment>
<dbReference type="Pfam" id="PF20541">
    <property type="entry name" value="DUF6756"/>
    <property type="match status" value="1"/>
</dbReference>
<protein>
    <submittedName>
        <fullName evidence="1">Uncharacterized protein</fullName>
    </submittedName>
</protein>
<evidence type="ECO:0000313" key="1">
    <source>
        <dbReference type="EMBL" id="GIO39488.1"/>
    </source>
</evidence>
<keyword evidence="2" id="KW-1185">Reference proteome</keyword>
<dbReference type="InterPro" id="IPR046644">
    <property type="entry name" value="DUF6756"/>
</dbReference>
<sequence>MNSLSVRFEIEEVIKTLELNREGLFEVRKDQWKDILRNVEERFLVKAHYTHGLHWGWNRLKEPKFTVRFVDRPFKYIKDLIEDENIWFIVEDLYDKMWLYEGTRDTIFRVIPELCHLNEYFLISKKFQWLLCEDHHEIIHLHGKEIIDRMKTFVEKNTGKIIM</sequence>
<proteinExistence type="predicted"/>
<dbReference type="Proteomes" id="UP000681162">
    <property type="component" value="Unassembled WGS sequence"/>
</dbReference>
<dbReference type="RefSeq" id="WP_212942791.1">
    <property type="nucleotide sequence ID" value="NZ_BORR01000022.1"/>
</dbReference>
<reference evidence="1 2" key="1">
    <citation type="submission" date="2021-03" db="EMBL/GenBank/DDBJ databases">
        <title>Antimicrobial resistance genes in bacteria isolated from Japanese honey, and their potential for conferring macrolide and lincosamide resistance in the American foulbrood pathogen Paenibacillus larvae.</title>
        <authorList>
            <person name="Okamoto M."/>
            <person name="Kumagai M."/>
            <person name="Kanamori H."/>
            <person name="Takamatsu D."/>
        </authorList>
    </citation>
    <scope>NUCLEOTIDE SEQUENCE [LARGE SCALE GENOMIC DNA]</scope>
    <source>
        <strain evidence="1 2">J41TS12</strain>
    </source>
</reference>
<name>A0A919XXI9_9BACL</name>
<accession>A0A919XXI9</accession>
<evidence type="ECO:0000313" key="2">
    <source>
        <dbReference type="Proteomes" id="UP000681162"/>
    </source>
</evidence>